<dbReference type="eggNOG" id="COG0457">
    <property type="taxonomic scope" value="Bacteria"/>
</dbReference>
<name>V5WIS1_9SPIO</name>
<keyword evidence="3" id="KW-1185">Reference proteome</keyword>
<dbReference type="HOGENOM" id="CLU_844383_0_0_12"/>
<proteinExistence type="predicted"/>
<protein>
    <recommendedName>
        <fullName evidence="4">Tetratricopeptide repeat protein</fullName>
    </recommendedName>
</protein>
<dbReference type="InterPro" id="IPR011990">
    <property type="entry name" value="TPR-like_helical_dom_sf"/>
</dbReference>
<dbReference type="Proteomes" id="UP000018680">
    <property type="component" value="Chromosome"/>
</dbReference>
<evidence type="ECO:0000256" key="1">
    <source>
        <dbReference type="SAM" id="MobiDB-lite"/>
    </source>
</evidence>
<feature type="compositionally biased region" description="Polar residues" evidence="1">
    <location>
        <begin position="44"/>
        <end position="54"/>
    </location>
</feature>
<evidence type="ECO:0000313" key="2">
    <source>
        <dbReference type="EMBL" id="AHC15693.1"/>
    </source>
</evidence>
<evidence type="ECO:0008006" key="4">
    <source>
        <dbReference type="Google" id="ProtNLM"/>
    </source>
</evidence>
<dbReference type="InterPro" id="IPR019734">
    <property type="entry name" value="TPR_rpt"/>
</dbReference>
<sequence>MLSARILEAGSLMHRPYVRRLIQLCRGMILLLILWTAGAPVFSQDSSPPTTAENTPPPVHGDTDVQNSIPIPAPSPVTIMEEQLLAAGYAVFRDESIPRAVTALNRSREALDELAGRVTKDHPVVSYYESRIMLNRGFVLMSSGDNREAQSFLETSIRLSEDALEQIEEDLRSMSLENWEHELSIPALPAGREIHSDLWRVLSDSYMYLFNFKGTLYQMSNGAKLRDYPRKALELNPGNLRALLSRGLFFINAPAIGGGNNGRGIDLLKQLASSGNELLAFQAYAWIGSAQLENGNGQEAEEAFHAAQRIFPGTAWVAGLRRGERSQGR</sequence>
<dbReference type="Pfam" id="PF13181">
    <property type="entry name" value="TPR_8"/>
    <property type="match status" value="1"/>
</dbReference>
<reference evidence="2 3" key="1">
    <citation type="journal article" date="2015" name="Stand. Genomic Sci.">
        <title>Complete genome sequence and description of Salinispira pacifica gen. nov., sp. nov., a novel spirochaete isolated form a hypersaline microbial mat.</title>
        <authorList>
            <person name="Ben Hania W."/>
            <person name="Joseph M."/>
            <person name="Schumann P."/>
            <person name="Bunk B."/>
            <person name="Fiebig A."/>
            <person name="Sproer C."/>
            <person name="Klenk H.P."/>
            <person name="Fardeau M.L."/>
            <person name="Spring S."/>
        </authorList>
    </citation>
    <scope>NUCLEOTIDE SEQUENCE [LARGE SCALE GENOMIC DNA]</scope>
    <source>
        <strain evidence="2 3">L21-RPul-D2</strain>
    </source>
</reference>
<dbReference type="KEGG" id="slr:L21SP2_2338"/>
<dbReference type="EMBL" id="CP006939">
    <property type="protein sequence ID" value="AHC15693.1"/>
    <property type="molecule type" value="Genomic_DNA"/>
</dbReference>
<evidence type="ECO:0000313" key="3">
    <source>
        <dbReference type="Proteomes" id="UP000018680"/>
    </source>
</evidence>
<accession>V5WIS1</accession>
<organism evidence="2 3">
    <name type="scientific">Salinispira pacifica</name>
    <dbReference type="NCBI Taxonomy" id="1307761"/>
    <lineage>
        <taxon>Bacteria</taxon>
        <taxon>Pseudomonadati</taxon>
        <taxon>Spirochaetota</taxon>
        <taxon>Spirochaetia</taxon>
        <taxon>Spirochaetales</taxon>
        <taxon>Spirochaetaceae</taxon>
        <taxon>Salinispira</taxon>
    </lineage>
</organism>
<dbReference type="AlphaFoldDB" id="V5WIS1"/>
<dbReference type="Gene3D" id="1.25.40.10">
    <property type="entry name" value="Tetratricopeptide repeat domain"/>
    <property type="match status" value="1"/>
</dbReference>
<feature type="region of interest" description="Disordered" evidence="1">
    <location>
        <begin position="44"/>
        <end position="68"/>
    </location>
</feature>
<dbReference type="SUPFAM" id="SSF48452">
    <property type="entry name" value="TPR-like"/>
    <property type="match status" value="1"/>
</dbReference>
<gene>
    <name evidence="2" type="ORF">L21SP2_2338</name>
</gene>
<dbReference type="STRING" id="1307761.L21SP2_2338"/>